<gene>
    <name evidence="3" type="ORF">IWH25_14310</name>
</gene>
<dbReference type="AlphaFoldDB" id="A0A974SMR1"/>
<dbReference type="Proteomes" id="UP000663444">
    <property type="component" value="Chromosome"/>
</dbReference>
<evidence type="ECO:0000256" key="1">
    <source>
        <dbReference type="SAM" id="MobiDB-lite"/>
    </source>
</evidence>
<reference evidence="3" key="1">
    <citation type="submission" date="2020-11" db="EMBL/GenBank/DDBJ databases">
        <title>Azospira restricta DSM 18626 genome sequence.</title>
        <authorList>
            <person name="Moe W.M."/>
        </authorList>
    </citation>
    <scope>NUCLEOTIDE SEQUENCE</scope>
    <source>
        <strain evidence="3">DSM 18626</strain>
    </source>
</reference>
<protein>
    <recommendedName>
        <fullName evidence="5">Lipoprotein</fullName>
    </recommendedName>
</protein>
<feature type="chain" id="PRO_5036833558" description="Lipoprotein" evidence="2">
    <location>
        <begin position="21"/>
        <end position="106"/>
    </location>
</feature>
<evidence type="ECO:0000313" key="3">
    <source>
        <dbReference type="EMBL" id="QRJ62920.1"/>
    </source>
</evidence>
<accession>A0A974SMR1</accession>
<name>A0A974SMR1_9RHOO</name>
<keyword evidence="4" id="KW-1185">Reference proteome</keyword>
<evidence type="ECO:0000256" key="2">
    <source>
        <dbReference type="SAM" id="SignalP"/>
    </source>
</evidence>
<organism evidence="3 4">
    <name type="scientific">Azospira restricta</name>
    <dbReference type="NCBI Taxonomy" id="404405"/>
    <lineage>
        <taxon>Bacteria</taxon>
        <taxon>Pseudomonadati</taxon>
        <taxon>Pseudomonadota</taxon>
        <taxon>Betaproteobacteria</taxon>
        <taxon>Rhodocyclales</taxon>
        <taxon>Rhodocyclaceae</taxon>
        <taxon>Azospira</taxon>
    </lineage>
</organism>
<dbReference type="EMBL" id="CP064781">
    <property type="protein sequence ID" value="QRJ62920.1"/>
    <property type="molecule type" value="Genomic_DNA"/>
</dbReference>
<feature type="signal peptide" evidence="2">
    <location>
        <begin position="1"/>
        <end position="20"/>
    </location>
</feature>
<dbReference type="KEGG" id="ares:IWH25_14310"/>
<sequence>MKAFQTASSVGILAVVFALAGCGSTASSGMQSRTPNLDAQFGQAVEMAKAQQTLNPDASKNPDPVKGVDGRAAREAIERYEASFQRPPPQQNIFSIGVSGTSGGGQ</sequence>
<keyword evidence="2" id="KW-0732">Signal</keyword>
<proteinExistence type="predicted"/>
<evidence type="ECO:0000313" key="4">
    <source>
        <dbReference type="Proteomes" id="UP000663444"/>
    </source>
</evidence>
<evidence type="ECO:0008006" key="5">
    <source>
        <dbReference type="Google" id="ProtNLM"/>
    </source>
</evidence>
<feature type="region of interest" description="Disordered" evidence="1">
    <location>
        <begin position="81"/>
        <end position="106"/>
    </location>
</feature>
<dbReference type="RefSeq" id="WP_238998911.1">
    <property type="nucleotide sequence ID" value="NZ_CP064781.1"/>
</dbReference>
<dbReference type="PROSITE" id="PS51257">
    <property type="entry name" value="PROKAR_LIPOPROTEIN"/>
    <property type="match status" value="1"/>
</dbReference>